<protein>
    <recommendedName>
        <fullName evidence="4">Type III secretion protein</fullName>
    </recommendedName>
</protein>
<evidence type="ECO:0000313" key="2">
    <source>
        <dbReference type="EMBL" id="PFG72676.1"/>
    </source>
</evidence>
<dbReference type="EMBL" id="PDJN01000001">
    <property type="protein sequence ID" value="PFG72676.1"/>
    <property type="molecule type" value="Genomic_DNA"/>
</dbReference>
<reference evidence="2 3" key="2">
    <citation type="submission" date="2017-10" db="EMBL/GenBank/DDBJ databases">
        <title>Bacterial endophytes that colonize and modify switchgrass growth.</title>
        <authorList>
            <person name="Debolt S."/>
        </authorList>
    </citation>
    <scope>NUCLEOTIDE SEQUENCE [LARGE SCALE GENOMIC DNA]</scope>
    <source>
        <strain evidence="2 3">A2-S9</strain>
    </source>
</reference>
<sequence>MTSSSFHPPQPSCHELFRNTDDGDPTVPTGDIVAHEPPAPADVHAVEARRMRAFAGQRKFQAPVEEDFSRGMLATGQVASDDAKAPRYSRLINSLTTWLRR</sequence>
<evidence type="ECO:0008006" key="4">
    <source>
        <dbReference type="Google" id="ProtNLM"/>
    </source>
</evidence>
<proteinExistence type="predicted"/>
<organism evidence="2 3">
    <name type="scientific">Pseudomonas poae</name>
    <dbReference type="NCBI Taxonomy" id="200451"/>
    <lineage>
        <taxon>Bacteria</taxon>
        <taxon>Pseudomonadati</taxon>
        <taxon>Pseudomonadota</taxon>
        <taxon>Gammaproteobacteria</taxon>
        <taxon>Pseudomonadales</taxon>
        <taxon>Pseudomonadaceae</taxon>
        <taxon>Pseudomonas</taxon>
    </lineage>
</organism>
<reference evidence="2 3" key="1">
    <citation type="submission" date="2017-09" db="EMBL/GenBank/DDBJ databases">
        <authorList>
            <person name="DeBolt S."/>
            <person name="Huntemann M."/>
            <person name="Clum A."/>
            <person name="Pillay M."/>
            <person name="Palaniappan K."/>
            <person name="Varghese N."/>
            <person name="Mikhailova N."/>
            <person name="Stamatis D."/>
            <person name="Reddy T."/>
            <person name="Daum C."/>
            <person name="Shapiro N."/>
            <person name="Ivanova N."/>
            <person name="Kyrpides N."/>
            <person name="Woyke T."/>
        </authorList>
    </citation>
    <scope>NUCLEOTIDE SEQUENCE [LARGE SCALE GENOMIC DNA]</scope>
    <source>
        <strain evidence="2 3">A2-S9</strain>
    </source>
</reference>
<comment type="caution">
    <text evidence="2">The sequence shown here is derived from an EMBL/GenBank/DDBJ whole genome shotgun (WGS) entry which is preliminary data.</text>
</comment>
<dbReference type="Proteomes" id="UP000221580">
    <property type="component" value="Unassembled WGS sequence"/>
</dbReference>
<dbReference type="AlphaFoldDB" id="A0A7Z1GXF3"/>
<evidence type="ECO:0000256" key="1">
    <source>
        <dbReference type="SAM" id="MobiDB-lite"/>
    </source>
</evidence>
<accession>A0A7Z1GXF3</accession>
<evidence type="ECO:0000313" key="3">
    <source>
        <dbReference type="Proteomes" id="UP000221580"/>
    </source>
</evidence>
<gene>
    <name evidence="2" type="ORF">DM05_3075</name>
</gene>
<name>A0A7Z1GXF3_9PSED</name>
<feature type="region of interest" description="Disordered" evidence="1">
    <location>
        <begin position="1"/>
        <end position="37"/>
    </location>
</feature>